<protein>
    <submittedName>
        <fullName evidence="1">Uncharacterized protein</fullName>
    </submittedName>
</protein>
<dbReference type="AlphaFoldDB" id="E0XVF4"/>
<name>E0XVF4_9DELT</name>
<proteinExistence type="predicted"/>
<reference evidence="1" key="1">
    <citation type="journal article" date="2011" name="Environ. Microbiol.">
        <title>Time-series analyses of Monterey Bay coastal microbial picoplankton using a 'genome proxy' microarray.</title>
        <authorList>
            <person name="Rich V.I."/>
            <person name="Pham V.D."/>
            <person name="Eppley J."/>
            <person name="Shi Y."/>
            <person name="DeLong E.F."/>
        </authorList>
    </citation>
    <scope>NUCLEOTIDE SEQUENCE</scope>
</reference>
<organism evidence="1">
    <name type="scientific">uncultured delta proteobacterium HF4000_08N17</name>
    <dbReference type="NCBI Taxonomy" id="710836"/>
    <lineage>
        <taxon>Bacteria</taxon>
        <taxon>Deltaproteobacteria</taxon>
        <taxon>environmental samples</taxon>
    </lineage>
</organism>
<accession>E0XVF4</accession>
<sequence>MWHLTVELFMEVQVSWRLENNFRFLTPNGLVMMLKFTLSHTEWILIIQIK</sequence>
<evidence type="ECO:0000313" key="1">
    <source>
        <dbReference type="EMBL" id="ADI18395.1"/>
    </source>
</evidence>
<dbReference type="EMBL" id="GU474888">
    <property type="protein sequence ID" value="ADI18395.1"/>
    <property type="molecule type" value="Genomic_DNA"/>
</dbReference>